<evidence type="ECO:0000259" key="2">
    <source>
        <dbReference type="Pfam" id="PF22893"/>
    </source>
</evidence>
<evidence type="ECO:0000313" key="4">
    <source>
        <dbReference type="Proteomes" id="UP000620124"/>
    </source>
</evidence>
<feature type="region of interest" description="Disordered" evidence="1">
    <location>
        <begin position="160"/>
        <end position="191"/>
    </location>
</feature>
<keyword evidence="4" id="KW-1185">Reference proteome</keyword>
<gene>
    <name evidence="3" type="ORF">MVEN_01211900</name>
</gene>
<accession>A0A8H6Y1R9</accession>
<feature type="compositionally biased region" description="Acidic residues" evidence="1">
    <location>
        <begin position="181"/>
        <end position="191"/>
    </location>
</feature>
<evidence type="ECO:0000256" key="1">
    <source>
        <dbReference type="SAM" id="MobiDB-lite"/>
    </source>
</evidence>
<comment type="caution">
    <text evidence="3">The sequence shown here is derived from an EMBL/GenBank/DDBJ whole genome shotgun (WGS) entry which is preliminary data.</text>
</comment>
<dbReference type="EMBL" id="JACAZI010000009">
    <property type="protein sequence ID" value="KAF7352470.1"/>
    <property type="molecule type" value="Genomic_DNA"/>
</dbReference>
<proteinExistence type="predicted"/>
<dbReference type="Pfam" id="PF22893">
    <property type="entry name" value="ULD_2"/>
    <property type="match status" value="1"/>
</dbReference>
<reference evidence="3" key="1">
    <citation type="submission" date="2020-05" db="EMBL/GenBank/DDBJ databases">
        <title>Mycena genomes resolve the evolution of fungal bioluminescence.</title>
        <authorList>
            <person name="Tsai I.J."/>
        </authorList>
    </citation>
    <scope>NUCLEOTIDE SEQUENCE</scope>
    <source>
        <strain evidence="3">CCC161011</strain>
    </source>
</reference>
<organism evidence="3 4">
    <name type="scientific">Mycena venus</name>
    <dbReference type="NCBI Taxonomy" id="2733690"/>
    <lineage>
        <taxon>Eukaryota</taxon>
        <taxon>Fungi</taxon>
        <taxon>Dikarya</taxon>
        <taxon>Basidiomycota</taxon>
        <taxon>Agaricomycotina</taxon>
        <taxon>Agaricomycetes</taxon>
        <taxon>Agaricomycetidae</taxon>
        <taxon>Agaricales</taxon>
        <taxon>Marasmiineae</taxon>
        <taxon>Mycenaceae</taxon>
        <taxon>Mycena</taxon>
    </lineage>
</organism>
<dbReference type="AlphaFoldDB" id="A0A8H6Y1R9"/>
<evidence type="ECO:0000313" key="3">
    <source>
        <dbReference type="EMBL" id="KAF7352470.1"/>
    </source>
</evidence>
<dbReference type="InterPro" id="IPR054464">
    <property type="entry name" value="ULD_fung"/>
</dbReference>
<sequence>MTQIPREVSEEMFLVLSPIGEPIPISTLYCTSPRVLGEILIAYMRGHKKAGGVYVERGYYFFVGHDGKVITPSQLIRATKAGIRLEMGIIPVVATVMETAGGLENGSSWRLEWCPHCGLLDDGPVSPSQIRSECSGCGTTAYEMTFPRQHCWVTQTASPWSERRRESQEGPRTASNSEERSDSEEDEEEFDLNSNKYRRVRREFNFRHVGWVERTRTLQTCSQEFLKSTMRLVN</sequence>
<name>A0A8H6Y1R9_9AGAR</name>
<feature type="domain" description="Ubiquitin-like" evidence="2">
    <location>
        <begin position="16"/>
        <end position="91"/>
    </location>
</feature>
<dbReference type="Proteomes" id="UP000620124">
    <property type="component" value="Unassembled WGS sequence"/>
</dbReference>
<protein>
    <recommendedName>
        <fullName evidence="2">Ubiquitin-like domain-containing protein</fullName>
    </recommendedName>
</protein>